<dbReference type="InterPro" id="IPR014710">
    <property type="entry name" value="RmlC-like_jellyroll"/>
</dbReference>
<dbReference type="InterPro" id="IPR011051">
    <property type="entry name" value="RmlC_Cupin_sf"/>
</dbReference>
<feature type="domain" description="ChrR-like cupin" evidence="1">
    <location>
        <begin position="6"/>
        <end position="106"/>
    </location>
</feature>
<protein>
    <submittedName>
        <fullName evidence="2">Cupin domain-containing protein</fullName>
    </submittedName>
</protein>
<dbReference type="Gene3D" id="2.60.120.10">
    <property type="entry name" value="Jelly Rolls"/>
    <property type="match status" value="1"/>
</dbReference>
<evidence type="ECO:0000313" key="3">
    <source>
        <dbReference type="Proteomes" id="UP000621799"/>
    </source>
</evidence>
<reference evidence="2" key="1">
    <citation type="submission" date="2020-10" db="EMBL/GenBank/DDBJ databases">
        <authorList>
            <person name="Castelo-Branco R."/>
            <person name="Eusebio N."/>
            <person name="Adriana R."/>
            <person name="Vieira A."/>
            <person name="Brugerolle De Fraissinette N."/>
            <person name="Rezende De Castro R."/>
            <person name="Schneider M.P."/>
            <person name="Vasconcelos V."/>
            <person name="Leao P.N."/>
        </authorList>
    </citation>
    <scope>NUCLEOTIDE SEQUENCE</scope>
    <source>
        <strain evidence="2">LEGE 11467</strain>
    </source>
</reference>
<gene>
    <name evidence="2" type="ORF">IQ235_11160</name>
</gene>
<organism evidence="2 3">
    <name type="scientific">Zarconia navalis LEGE 11467</name>
    <dbReference type="NCBI Taxonomy" id="1828826"/>
    <lineage>
        <taxon>Bacteria</taxon>
        <taxon>Bacillati</taxon>
        <taxon>Cyanobacteriota</taxon>
        <taxon>Cyanophyceae</taxon>
        <taxon>Oscillatoriophycideae</taxon>
        <taxon>Oscillatoriales</taxon>
        <taxon>Oscillatoriales incertae sedis</taxon>
        <taxon>Zarconia</taxon>
        <taxon>Zarconia navalis</taxon>
    </lineage>
</organism>
<dbReference type="Pfam" id="PF12973">
    <property type="entry name" value="Cupin_7"/>
    <property type="match status" value="1"/>
</dbReference>
<dbReference type="SUPFAM" id="SSF51182">
    <property type="entry name" value="RmlC-like cupins"/>
    <property type="match status" value="1"/>
</dbReference>
<keyword evidence="3" id="KW-1185">Reference proteome</keyword>
<dbReference type="Proteomes" id="UP000621799">
    <property type="component" value="Unassembled WGS sequence"/>
</dbReference>
<evidence type="ECO:0000259" key="1">
    <source>
        <dbReference type="Pfam" id="PF12973"/>
    </source>
</evidence>
<sequence length="112" mass="12361">MMAQTFQDFSEQKYSDLTAFPGASWVVLAEPVPEGSIHRLKMKKGTIIPAHTHPVDEYVFVVSGSIKTGERLCEKGCFWITSKGTCQGPHQALTDVELITIRLGAMGEFESD</sequence>
<name>A0A928VXC9_9CYAN</name>
<evidence type="ECO:0000313" key="2">
    <source>
        <dbReference type="EMBL" id="MBE9041339.1"/>
    </source>
</evidence>
<proteinExistence type="predicted"/>
<dbReference type="InterPro" id="IPR025979">
    <property type="entry name" value="ChrR-like_cupin_dom"/>
</dbReference>
<dbReference type="EMBL" id="JADEXN010000182">
    <property type="protein sequence ID" value="MBE9041339.1"/>
    <property type="molecule type" value="Genomic_DNA"/>
</dbReference>
<comment type="caution">
    <text evidence="2">The sequence shown here is derived from an EMBL/GenBank/DDBJ whole genome shotgun (WGS) entry which is preliminary data.</text>
</comment>
<dbReference type="AlphaFoldDB" id="A0A928VXC9"/>
<accession>A0A928VXC9</accession>